<keyword evidence="3" id="KW-1185">Reference proteome</keyword>
<dbReference type="Proteomes" id="UP000003330">
    <property type="component" value="Unassembled WGS sequence"/>
</dbReference>
<feature type="transmembrane region" description="Helical" evidence="1">
    <location>
        <begin position="94"/>
        <end position="112"/>
    </location>
</feature>
<protein>
    <submittedName>
        <fullName evidence="2">Uncharacterized protein</fullName>
    </submittedName>
</protein>
<dbReference type="OrthoDB" id="2224794at2"/>
<evidence type="ECO:0000256" key="1">
    <source>
        <dbReference type="SAM" id="Phobius"/>
    </source>
</evidence>
<name>G5K0A6_9STRE</name>
<comment type="caution">
    <text evidence="2">The sequence shown here is derived from an EMBL/GenBank/DDBJ whole genome shotgun (WGS) entry which is preliminary data.</text>
</comment>
<reference evidence="2 3" key="1">
    <citation type="journal article" date="2014" name="Int. J. Syst. Evol. Microbiol.">
        <title>Phylogenomics and the dynamic genome evolution of the genus Streptococcus.</title>
        <authorList>
            <consortium name="The Broad Institute Genome Sequencing Platform"/>
            <person name="Richards V.P."/>
            <person name="Palmer S.R."/>
            <person name="Pavinski Bitar P.D."/>
            <person name="Qin X."/>
            <person name="Weinstock G.M."/>
            <person name="Highlander S.K."/>
            <person name="Town C.D."/>
            <person name="Burne R.A."/>
            <person name="Stanhope M.J."/>
        </authorList>
    </citation>
    <scope>NUCLEOTIDE SEQUENCE [LARGE SCALE GENOMIC DNA]</scope>
    <source>
        <strain evidence="2 3">707-05</strain>
    </source>
</reference>
<gene>
    <name evidence="2" type="ORF">STRIC_0026</name>
</gene>
<dbReference type="RefSeq" id="WP_008087454.1">
    <property type="nucleotide sequence ID" value="NZ_AEUX02000002.1"/>
</dbReference>
<proteinExistence type="predicted"/>
<accession>G5K0A6</accession>
<dbReference type="AlphaFoldDB" id="G5K0A6"/>
<evidence type="ECO:0000313" key="3">
    <source>
        <dbReference type="Proteomes" id="UP000003330"/>
    </source>
</evidence>
<evidence type="ECO:0000313" key="2">
    <source>
        <dbReference type="EMBL" id="EHI70621.1"/>
    </source>
</evidence>
<organism evidence="2 3">
    <name type="scientific">Streptococcus ictaluri 707-05</name>
    <dbReference type="NCBI Taxonomy" id="764299"/>
    <lineage>
        <taxon>Bacteria</taxon>
        <taxon>Bacillati</taxon>
        <taxon>Bacillota</taxon>
        <taxon>Bacilli</taxon>
        <taxon>Lactobacillales</taxon>
        <taxon>Streptococcaceae</taxon>
        <taxon>Streptococcus</taxon>
    </lineage>
</organism>
<sequence>MNIKRNTRFSKMGAPVTILIGDYQKVSLYNHDSIELAFDSPIYLAIKHSKQAKRLTQPNENLVITDNPLNLFLFWGGVFITLASQLILSFDSPFLFWLALLGLSCIISSYFLPRFKWENQ</sequence>
<keyword evidence="1" id="KW-0472">Membrane</keyword>
<keyword evidence="1" id="KW-1133">Transmembrane helix</keyword>
<feature type="transmembrane region" description="Helical" evidence="1">
    <location>
        <begin position="69"/>
        <end position="88"/>
    </location>
</feature>
<keyword evidence="1" id="KW-0812">Transmembrane</keyword>
<dbReference type="EMBL" id="AEUX02000002">
    <property type="protein sequence ID" value="EHI70621.1"/>
    <property type="molecule type" value="Genomic_DNA"/>
</dbReference>